<dbReference type="GO" id="GO:0016491">
    <property type="term" value="F:oxidoreductase activity"/>
    <property type="evidence" value="ECO:0007669"/>
    <property type="project" value="UniProtKB-KW"/>
</dbReference>
<dbReference type="STRING" id="1155689.SAMN05444278_1086"/>
<evidence type="ECO:0000313" key="5">
    <source>
        <dbReference type="Proteomes" id="UP000184462"/>
    </source>
</evidence>
<evidence type="ECO:0000313" key="4">
    <source>
        <dbReference type="EMBL" id="SHE89668.1"/>
    </source>
</evidence>
<evidence type="ECO:0000259" key="3">
    <source>
        <dbReference type="Pfam" id="PF02826"/>
    </source>
</evidence>
<name>A0A1M4X838_9FLAO</name>
<organism evidence="4 5">
    <name type="scientific">Psychroflexus salarius</name>
    <dbReference type="NCBI Taxonomy" id="1155689"/>
    <lineage>
        <taxon>Bacteria</taxon>
        <taxon>Pseudomonadati</taxon>
        <taxon>Bacteroidota</taxon>
        <taxon>Flavobacteriia</taxon>
        <taxon>Flavobacteriales</taxon>
        <taxon>Flavobacteriaceae</taxon>
        <taxon>Psychroflexus</taxon>
    </lineage>
</organism>
<evidence type="ECO:0000256" key="1">
    <source>
        <dbReference type="ARBA" id="ARBA00023002"/>
    </source>
</evidence>
<dbReference type="Pfam" id="PF02826">
    <property type="entry name" value="2-Hacid_dh_C"/>
    <property type="match status" value="1"/>
</dbReference>
<accession>A0A1M4X838</accession>
<feature type="domain" description="D-isomer specific 2-hydroxyacid dehydrogenase NAD-binding" evidence="3">
    <location>
        <begin position="105"/>
        <end position="273"/>
    </location>
</feature>
<dbReference type="PANTHER" id="PTHR43333">
    <property type="entry name" value="2-HACID_DH_C DOMAIN-CONTAINING PROTEIN"/>
    <property type="match status" value="1"/>
</dbReference>
<keyword evidence="1" id="KW-0560">Oxidoreductase</keyword>
<dbReference type="OrthoDB" id="9805416at2"/>
<dbReference type="Gene3D" id="3.40.50.720">
    <property type="entry name" value="NAD(P)-binding Rossmann-like Domain"/>
    <property type="match status" value="2"/>
</dbReference>
<keyword evidence="2" id="KW-0520">NAD</keyword>
<dbReference type="CDD" id="cd12164">
    <property type="entry name" value="GDH_like_2"/>
    <property type="match status" value="1"/>
</dbReference>
<dbReference type="RefSeq" id="WP_073193386.1">
    <property type="nucleotide sequence ID" value="NZ_FQTW01000008.1"/>
</dbReference>
<dbReference type="GO" id="GO:0051287">
    <property type="term" value="F:NAD binding"/>
    <property type="evidence" value="ECO:0007669"/>
    <property type="project" value="InterPro"/>
</dbReference>
<dbReference type="SUPFAM" id="SSF51735">
    <property type="entry name" value="NAD(P)-binding Rossmann-fold domains"/>
    <property type="match status" value="1"/>
</dbReference>
<sequence length="308" mass="34932">MSIVLVCNHRDPKPWVKAFKDKNPDLDIQVYPDVKDVSSINFAISWQHEQGVFAQFPNLKVIASMGAGVHHILKDKTIPKSVKVTRIVDDNLTKDMADFVLLNCLYGIRNLKFHAQNQLDKHWEIKSYQQPEAVKVGVMGFGVLGKAAAKQLKLNRFKVNSLSKSRKNIEGITSFIEDELDQFLAESQILVCLLPITEGTKAILNYNNLKKLPENAQVINVARGQHMVEDDLIQLLNEDHLSLACLDVFQTEPLPTESKLWSHPKVSVTPHVASMTDPNSVVNQILDNFNRMENNKRLKNEVDREKAY</sequence>
<dbReference type="PANTHER" id="PTHR43333:SF1">
    <property type="entry name" value="D-ISOMER SPECIFIC 2-HYDROXYACID DEHYDROGENASE NAD-BINDING DOMAIN-CONTAINING PROTEIN"/>
    <property type="match status" value="1"/>
</dbReference>
<evidence type="ECO:0000256" key="2">
    <source>
        <dbReference type="ARBA" id="ARBA00023027"/>
    </source>
</evidence>
<dbReference type="SUPFAM" id="SSF52283">
    <property type="entry name" value="Formate/glycerate dehydrogenase catalytic domain-like"/>
    <property type="match status" value="1"/>
</dbReference>
<dbReference type="InterPro" id="IPR036291">
    <property type="entry name" value="NAD(P)-bd_dom_sf"/>
</dbReference>
<dbReference type="AlphaFoldDB" id="A0A1M4X838"/>
<reference evidence="4 5" key="1">
    <citation type="submission" date="2016-11" db="EMBL/GenBank/DDBJ databases">
        <authorList>
            <person name="Jaros S."/>
            <person name="Januszkiewicz K."/>
            <person name="Wedrychowicz H."/>
        </authorList>
    </citation>
    <scope>NUCLEOTIDE SEQUENCE [LARGE SCALE GENOMIC DNA]</scope>
    <source>
        <strain evidence="4 5">DSM 25661</strain>
    </source>
</reference>
<keyword evidence="5" id="KW-1185">Reference proteome</keyword>
<dbReference type="InterPro" id="IPR006140">
    <property type="entry name" value="D-isomer_DH_NAD-bd"/>
</dbReference>
<gene>
    <name evidence="4" type="ORF">SAMN05444278_1086</name>
</gene>
<dbReference type="Proteomes" id="UP000184462">
    <property type="component" value="Unassembled WGS sequence"/>
</dbReference>
<dbReference type="EMBL" id="FQTW01000008">
    <property type="protein sequence ID" value="SHE89668.1"/>
    <property type="molecule type" value="Genomic_DNA"/>
</dbReference>
<protein>
    <submittedName>
        <fullName evidence="4">Glyoxylate/hydroxypyruvate reductase A</fullName>
    </submittedName>
</protein>
<keyword evidence="4" id="KW-0670">Pyruvate</keyword>
<proteinExistence type="predicted"/>